<dbReference type="STRING" id="37928.SAMN04489742_0531"/>
<keyword evidence="2 5" id="KW-0547">Nucleotide-binding</keyword>
<organism evidence="6 7">
    <name type="scientific">Crystallibacter crystallopoietes</name>
    <dbReference type="NCBI Taxonomy" id="37928"/>
    <lineage>
        <taxon>Bacteria</taxon>
        <taxon>Bacillati</taxon>
        <taxon>Actinomycetota</taxon>
        <taxon>Actinomycetes</taxon>
        <taxon>Micrococcales</taxon>
        <taxon>Micrococcaceae</taxon>
        <taxon>Crystallibacter</taxon>
    </lineage>
</organism>
<dbReference type="PANTHER" id="PTHR36510">
    <property type="entry name" value="GLUTAMATE--CYSTEINE LIGASE 2-RELATED"/>
    <property type="match status" value="1"/>
</dbReference>
<dbReference type="InterPro" id="IPR011793">
    <property type="entry name" value="YbdK"/>
</dbReference>
<gene>
    <name evidence="6" type="ORF">SAMN04489742_0531</name>
</gene>
<dbReference type="NCBIfam" id="NF010041">
    <property type="entry name" value="PRK13517.1-1"/>
    <property type="match status" value="1"/>
</dbReference>
<comment type="function">
    <text evidence="5">ATP-dependent carboxylate-amine ligase which exhibits weak glutamate--cysteine ligase activity.</text>
</comment>
<dbReference type="RefSeq" id="WP_074699117.1">
    <property type="nucleotide sequence ID" value="NZ_CP018863.1"/>
</dbReference>
<evidence type="ECO:0000256" key="1">
    <source>
        <dbReference type="ARBA" id="ARBA00022598"/>
    </source>
</evidence>
<evidence type="ECO:0000313" key="7">
    <source>
        <dbReference type="Proteomes" id="UP000181917"/>
    </source>
</evidence>
<evidence type="ECO:0000256" key="2">
    <source>
        <dbReference type="ARBA" id="ARBA00022741"/>
    </source>
</evidence>
<sequence>MRSFGVEEELLLVDPIRGHVIPRASSLMYRYRWQQPQTAQNLPAGPSSTAFTGPLLATEFQQEQIEVISRPHSSLKELSADIRAGRALADACAREVGARTVALATSPLPAVPHAAPDARVSTMTARYGLTAREQLTCGCHVHVGVDSDEEGVAVLDRIRIWLPVLAALGSNSPFSQGVDTGYASFRGQAWSRWPLTGPLEILGSAAAYHRLIEHILATGVVLDKAMLYFDARVSSKYPTVEIRVSDVCLDADDTVLIAALARALVEAAVRGWQSGKAPEPVPVAILRLAAWQASRWGTEGDLLHPVTGMPCKAAYVVGLLLEHVGEALTDYGDDAQVQQLYGQLLHRGTGARQQRDALERTGSLEGVVAEAVRRTHPQNFGIIHSATGRKGTS</sequence>
<dbReference type="PANTHER" id="PTHR36510:SF1">
    <property type="entry name" value="GLUTAMATE--CYSTEINE LIGASE 2-RELATED"/>
    <property type="match status" value="1"/>
</dbReference>
<dbReference type="GO" id="GO:0004357">
    <property type="term" value="F:glutamate-cysteine ligase activity"/>
    <property type="evidence" value="ECO:0007669"/>
    <property type="project" value="UniProtKB-EC"/>
</dbReference>
<proteinExistence type="inferred from homology"/>
<dbReference type="EMBL" id="FNKH01000002">
    <property type="protein sequence ID" value="SDQ30212.1"/>
    <property type="molecule type" value="Genomic_DNA"/>
</dbReference>
<evidence type="ECO:0000256" key="5">
    <source>
        <dbReference type="HAMAP-Rule" id="MF_01609"/>
    </source>
</evidence>
<dbReference type="GO" id="GO:0042398">
    <property type="term" value="P:modified amino acid biosynthetic process"/>
    <property type="evidence" value="ECO:0007669"/>
    <property type="project" value="InterPro"/>
</dbReference>
<evidence type="ECO:0000313" key="6">
    <source>
        <dbReference type="EMBL" id="SDQ30212.1"/>
    </source>
</evidence>
<comment type="catalytic activity">
    <reaction evidence="4 5">
        <text>L-cysteine + L-glutamate + ATP = gamma-L-glutamyl-L-cysteine + ADP + phosphate + H(+)</text>
        <dbReference type="Rhea" id="RHEA:13285"/>
        <dbReference type="ChEBI" id="CHEBI:15378"/>
        <dbReference type="ChEBI" id="CHEBI:29985"/>
        <dbReference type="ChEBI" id="CHEBI:30616"/>
        <dbReference type="ChEBI" id="CHEBI:35235"/>
        <dbReference type="ChEBI" id="CHEBI:43474"/>
        <dbReference type="ChEBI" id="CHEBI:58173"/>
        <dbReference type="ChEBI" id="CHEBI:456216"/>
        <dbReference type="EC" id="6.3.2.2"/>
    </reaction>
</comment>
<dbReference type="KEGG" id="acry:AC20117_14635"/>
<evidence type="ECO:0000256" key="3">
    <source>
        <dbReference type="ARBA" id="ARBA00022840"/>
    </source>
</evidence>
<dbReference type="InterPro" id="IPR006336">
    <property type="entry name" value="GCS2"/>
</dbReference>
<keyword evidence="1 5" id="KW-0436">Ligase</keyword>
<dbReference type="Pfam" id="PF04107">
    <property type="entry name" value="GCS2"/>
    <property type="match status" value="1"/>
</dbReference>
<dbReference type="SUPFAM" id="SSF55931">
    <property type="entry name" value="Glutamine synthetase/guanido kinase"/>
    <property type="match status" value="1"/>
</dbReference>
<keyword evidence="3 5" id="KW-0067">ATP-binding</keyword>
<dbReference type="InterPro" id="IPR014746">
    <property type="entry name" value="Gln_synth/guanido_kin_cat_dom"/>
</dbReference>
<name>A0A1H0ZS51_9MICC</name>
<accession>A0A1H0ZS51</accession>
<dbReference type="GO" id="GO:0005524">
    <property type="term" value="F:ATP binding"/>
    <property type="evidence" value="ECO:0007669"/>
    <property type="project" value="UniProtKB-KW"/>
</dbReference>
<dbReference type="AlphaFoldDB" id="A0A1H0ZS51"/>
<evidence type="ECO:0000256" key="4">
    <source>
        <dbReference type="ARBA" id="ARBA00048819"/>
    </source>
</evidence>
<protein>
    <recommendedName>
        <fullName evidence="5">Putative glutamate--cysteine ligase 2</fullName>
        <ecNumber evidence="5">6.3.2.2</ecNumber>
    </recommendedName>
    <alternativeName>
        <fullName evidence="5">Gamma-glutamylcysteine synthetase 2</fullName>
        <shortName evidence="5">GCS 2</shortName>
        <shortName evidence="5">Gamma-GCS 2</shortName>
    </alternativeName>
</protein>
<dbReference type="EC" id="6.3.2.2" evidence="5"/>
<dbReference type="InterPro" id="IPR050141">
    <property type="entry name" value="GCL_type2/YbdK_subfam"/>
</dbReference>
<dbReference type="NCBIfam" id="TIGR02050">
    <property type="entry name" value="gshA_cyan_rel"/>
    <property type="match status" value="1"/>
</dbReference>
<dbReference type="Proteomes" id="UP000181917">
    <property type="component" value="Unassembled WGS sequence"/>
</dbReference>
<comment type="similarity">
    <text evidence="5">Belongs to the glutamate--cysteine ligase type 2 family. YbdK subfamily.</text>
</comment>
<dbReference type="HAMAP" id="MF_01609">
    <property type="entry name" value="Glu_cys_ligase_2"/>
    <property type="match status" value="1"/>
</dbReference>
<keyword evidence="7" id="KW-1185">Reference proteome</keyword>
<reference evidence="6 7" key="1">
    <citation type="submission" date="2016-10" db="EMBL/GenBank/DDBJ databases">
        <authorList>
            <person name="de Groot N.N."/>
        </authorList>
    </citation>
    <scope>NUCLEOTIDE SEQUENCE [LARGE SCALE GENOMIC DNA]</scope>
    <source>
        <strain evidence="6 7">DSM 20117</strain>
    </source>
</reference>
<dbReference type="Gene3D" id="3.30.590.20">
    <property type="match status" value="1"/>
</dbReference>
<dbReference type="OrthoDB" id="9769628at2"/>